<evidence type="ECO:0000256" key="5">
    <source>
        <dbReference type="ARBA" id="ARBA00023136"/>
    </source>
</evidence>
<feature type="transmembrane region" description="Helical" evidence="6">
    <location>
        <begin position="387"/>
        <end position="410"/>
    </location>
</feature>
<evidence type="ECO:0000313" key="9">
    <source>
        <dbReference type="Proteomes" id="UP000070138"/>
    </source>
</evidence>
<feature type="transmembrane region" description="Helical" evidence="6">
    <location>
        <begin position="658"/>
        <end position="677"/>
    </location>
</feature>
<dbReference type="InterPro" id="IPR004869">
    <property type="entry name" value="MMPL_dom"/>
</dbReference>
<feature type="transmembrane region" description="Helical" evidence="6">
    <location>
        <begin position="436"/>
        <end position="453"/>
    </location>
</feature>
<keyword evidence="8" id="KW-0012">Acyltransferase</keyword>
<proteinExistence type="predicted"/>
<dbReference type="CDD" id="cd07989">
    <property type="entry name" value="LPLAT_AGPAT-like"/>
    <property type="match status" value="1"/>
</dbReference>
<evidence type="ECO:0000256" key="1">
    <source>
        <dbReference type="ARBA" id="ARBA00004651"/>
    </source>
</evidence>
<feature type="transmembrane region" description="Helical" evidence="6">
    <location>
        <begin position="684"/>
        <end position="704"/>
    </location>
</feature>
<dbReference type="SMART" id="SM00563">
    <property type="entry name" value="PlsC"/>
    <property type="match status" value="1"/>
</dbReference>
<comment type="subcellular location">
    <subcellularLocation>
        <location evidence="1">Cell membrane</location>
        <topology evidence="1">Multi-pass membrane protein</topology>
    </subcellularLocation>
</comment>
<sequence>MGKWFFRTFQFLQKNRIGSALLLLLVLFGLVFLVSKIRFEEDISKLIPINEDAQELQKVLKTVNFTDKIIVNIQRSDSSEIENLTEYASEFIDSLQANSKDYIKNIRGKVNEDDLQRTMDFVYENLPLFLEREDYKTIAEKLQKDSIAARTEANYRTLISPSGIVSKDIILKDPLGLSFIALKKLRQLGVTDDFVLKDGFLVSKDEKNILLFITPKFGSSETADNSRFAEQLYALQNSLDKKFAGKAKSEYFGAALIAVANAKQIKSDIQFTVGIAMTLLILIFIVFYRKLYVPIILFVPTIFGGLMAVALLYLIRGEISAISLGIGSVLLGVTLDYSLHILTHIRNNETLQSLYKDVTEPILMSSLTTSLAFLCLLFLDSQALQDLGIFAAVSVLGASVFALFFIPLVYKNPLSRKQQINVLDKVADYPFHKNKWLLIGLGLVLIVSIFTYHKVEFNKDISKLNYEPAKIKTAMQHLDELTDISSKSVYLATYGKSVEGTLQLNDSIHETLELLKEEGKISSFSSIGALVHSQRDQRKKIAQWQQFWSEGRKDSLETNLIESGEERGFKPTTFNRFYTFLDEDFETLKPEDYQQIPSVLLEDYITTEADFTTITTLIKLENENASEIKSAFKKIPNTIVIDRQEMNETFLGNLKNDFNSLIGYCLLAVLFILFLFFRSFSLTLVTAVPIFLTWFLTLGIMGLFHIQFNIFNIIISTFIFGLGIDYSIFMTKGLLKELRTGEKVMATHKTSIMLSVLTTILGVGVLIFAKHPALYSISIVSIIGIFSAMVTAFTVQPLLFKLFIGSSKKRPITPRMFVHSLFSFGYFGLGGICLSLYSITLMPLLPISKKIKMGWFHKVIAKFFKSVLYTNPFVKKKVINEVGEDFSKPAVIIANHTSFLDILAVGMLHPKICFLVNDWVYNSPVFGKAVQRADFYPVSSGIENSLEPLQKKIKQGYSLMAFPEGTRSLSNKIKRFHKGAFYLANEFNLDILPVLIHGNSEVNPKGSFIIKDGSITVEILPRIKAEDTSFGENHTQQAKKIGAYFKSEFLKLREKMEGPSYFHGIVLEDYRYKGDALYRMVKKDLRENAEIYFEVMRRLDKSGTIAHISEDSGQLDFLLALDGSDHKIFSFIEDSETRTILQNSYITQKYGRLHFTDSVSETLLSNVETLIISSEKRAAEAISQLPNLSIKKIVLLKECVSSQTENISTLGYQNVYGNTNISIFKPSGNTAK</sequence>
<keyword evidence="8" id="KW-0808">Transferase</keyword>
<evidence type="ECO:0000256" key="6">
    <source>
        <dbReference type="SAM" id="Phobius"/>
    </source>
</evidence>
<feature type="transmembrane region" description="Helical" evidence="6">
    <location>
        <begin position="362"/>
        <end position="381"/>
    </location>
</feature>
<feature type="transmembrane region" description="Helical" evidence="6">
    <location>
        <begin position="269"/>
        <end position="288"/>
    </location>
</feature>
<gene>
    <name evidence="8" type="ORF">LS48_03045</name>
</gene>
<dbReference type="InterPro" id="IPR050545">
    <property type="entry name" value="Mycobact_MmpL"/>
</dbReference>
<dbReference type="Pfam" id="PF03176">
    <property type="entry name" value="MMPL"/>
    <property type="match status" value="2"/>
</dbReference>
<reference evidence="8 9" key="2">
    <citation type="journal article" date="2016" name="Int. J. Syst. Evol. Microbiol.">
        <title>Vitellibacter aquimaris sp. nov., a marine bacterium isolated from seawater.</title>
        <authorList>
            <person name="Thevarajoo S."/>
            <person name="Selvaratnam C."/>
            <person name="Goh K.M."/>
            <person name="Hong K.W."/>
            <person name="Chan X.Y."/>
            <person name="Chan K.G."/>
            <person name="Chong C.S."/>
        </authorList>
    </citation>
    <scope>NUCLEOTIDE SEQUENCE [LARGE SCALE GENOMIC DNA]</scope>
    <source>
        <strain evidence="8 9">D-24</strain>
    </source>
</reference>
<dbReference type="SUPFAM" id="SSF69593">
    <property type="entry name" value="Glycerol-3-phosphate (1)-acyltransferase"/>
    <property type="match status" value="1"/>
</dbReference>
<dbReference type="Gene3D" id="1.20.1640.10">
    <property type="entry name" value="Multidrug efflux transporter AcrB transmembrane domain"/>
    <property type="match status" value="2"/>
</dbReference>
<feature type="transmembrane region" description="Helical" evidence="6">
    <location>
        <begin position="775"/>
        <end position="800"/>
    </location>
</feature>
<reference evidence="9" key="1">
    <citation type="submission" date="2014-10" db="EMBL/GenBank/DDBJ databases">
        <title>Genome sequencing of Vitellibacter sp. D-24.</title>
        <authorList>
            <person name="Thevarajoo S."/>
            <person name="Selvaratnam C."/>
            <person name="Goh K.M."/>
            <person name="Chong C.S."/>
        </authorList>
    </citation>
    <scope>NUCLEOTIDE SEQUENCE [LARGE SCALE GENOMIC DNA]</scope>
    <source>
        <strain evidence="9">D-24</strain>
    </source>
</reference>
<dbReference type="SUPFAM" id="SSF82866">
    <property type="entry name" value="Multidrug efflux transporter AcrB transmembrane domain"/>
    <property type="match status" value="2"/>
</dbReference>
<feature type="domain" description="Phospholipid/glycerol acyltransferase" evidence="7">
    <location>
        <begin position="890"/>
        <end position="999"/>
    </location>
</feature>
<dbReference type="PANTHER" id="PTHR33406:SF13">
    <property type="entry name" value="MEMBRANE PROTEIN YDFJ"/>
    <property type="match status" value="1"/>
</dbReference>
<dbReference type="PANTHER" id="PTHR33406">
    <property type="entry name" value="MEMBRANE PROTEIN MJ1562-RELATED"/>
    <property type="match status" value="1"/>
</dbReference>
<evidence type="ECO:0000256" key="3">
    <source>
        <dbReference type="ARBA" id="ARBA00022692"/>
    </source>
</evidence>
<evidence type="ECO:0000256" key="4">
    <source>
        <dbReference type="ARBA" id="ARBA00022989"/>
    </source>
</evidence>
<keyword evidence="2" id="KW-1003">Cell membrane</keyword>
<dbReference type="Pfam" id="PF01553">
    <property type="entry name" value="Acyltransferase"/>
    <property type="match status" value="1"/>
</dbReference>
<evidence type="ECO:0000313" key="8">
    <source>
        <dbReference type="EMBL" id="KXO00408.1"/>
    </source>
</evidence>
<keyword evidence="3 6" id="KW-0812">Transmembrane</keyword>
<dbReference type="STRING" id="1548749.LS48_03045"/>
<feature type="transmembrane region" description="Helical" evidence="6">
    <location>
        <begin position="750"/>
        <end position="769"/>
    </location>
</feature>
<dbReference type="Proteomes" id="UP000070138">
    <property type="component" value="Unassembled WGS sequence"/>
</dbReference>
<keyword evidence="9" id="KW-1185">Reference proteome</keyword>
<evidence type="ECO:0000259" key="7">
    <source>
        <dbReference type="SMART" id="SM00563"/>
    </source>
</evidence>
<dbReference type="GO" id="GO:0005886">
    <property type="term" value="C:plasma membrane"/>
    <property type="evidence" value="ECO:0007669"/>
    <property type="project" value="UniProtKB-SubCell"/>
</dbReference>
<organism evidence="8 9">
    <name type="scientific">Aequorivita aquimaris</name>
    <dbReference type="NCBI Taxonomy" id="1548749"/>
    <lineage>
        <taxon>Bacteria</taxon>
        <taxon>Pseudomonadati</taxon>
        <taxon>Bacteroidota</taxon>
        <taxon>Flavobacteriia</taxon>
        <taxon>Flavobacteriales</taxon>
        <taxon>Flavobacteriaceae</taxon>
        <taxon>Aequorivita</taxon>
    </lineage>
</organism>
<dbReference type="RefSeq" id="WP_062619884.1">
    <property type="nucleotide sequence ID" value="NZ_JRWG01000002.1"/>
</dbReference>
<feature type="transmembrane region" description="Helical" evidence="6">
    <location>
        <begin position="710"/>
        <end position="729"/>
    </location>
</feature>
<keyword evidence="4 6" id="KW-1133">Transmembrane helix</keyword>
<feature type="transmembrane region" description="Helical" evidence="6">
    <location>
        <begin position="321"/>
        <end position="342"/>
    </location>
</feature>
<keyword evidence="5 6" id="KW-0472">Membrane</keyword>
<feature type="transmembrane region" description="Helical" evidence="6">
    <location>
        <begin position="295"/>
        <end position="315"/>
    </location>
</feature>
<protein>
    <submittedName>
        <fullName evidence="8">Glycerol acyltransferase</fullName>
    </submittedName>
</protein>
<dbReference type="AlphaFoldDB" id="A0A137RJP4"/>
<evidence type="ECO:0000256" key="2">
    <source>
        <dbReference type="ARBA" id="ARBA00022475"/>
    </source>
</evidence>
<name>A0A137RJP4_9FLAO</name>
<accession>A0A137RJP4</accession>
<dbReference type="EMBL" id="JRWG01000002">
    <property type="protein sequence ID" value="KXO00408.1"/>
    <property type="molecule type" value="Genomic_DNA"/>
</dbReference>
<dbReference type="GO" id="GO:0016746">
    <property type="term" value="F:acyltransferase activity"/>
    <property type="evidence" value="ECO:0007669"/>
    <property type="project" value="UniProtKB-KW"/>
</dbReference>
<dbReference type="PATRIC" id="fig|1548749.3.peg.649"/>
<feature type="transmembrane region" description="Helical" evidence="6">
    <location>
        <begin position="821"/>
        <end position="845"/>
    </location>
</feature>
<dbReference type="OrthoDB" id="9803035at2"/>
<dbReference type="InterPro" id="IPR002123">
    <property type="entry name" value="Plipid/glycerol_acylTrfase"/>
</dbReference>
<comment type="caution">
    <text evidence="8">The sequence shown here is derived from an EMBL/GenBank/DDBJ whole genome shotgun (WGS) entry which is preliminary data.</text>
</comment>